<dbReference type="STRING" id="241145.SAMN05660776_1276"/>
<feature type="transmembrane region" description="Helical" evidence="1">
    <location>
        <begin position="12"/>
        <end position="31"/>
    </location>
</feature>
<gene>
    <name evidence="2" type="ORF">SAMN05660776_1276</name>
</gene>
<name>A0A1T5BKY5_9FLAO</name>
<keyword evidence="1" id="KW-1133">Transmembrane helix</keyword>
<dbReference type="EMBL" id="FUYY01000002">
    <property type="protein sequence ID" value="SKB47699.1"/>
    <property type="molecule type" value="Genomic_DNA"/>
</dbReference>
<keyword evidence="1" id="KW-0812">Transmembrane</keyword>
<dbReference type="AlphaFoldDB" id="A0A1T5BKY5"/>
<feature type="transmembrane region" description="Helical" evidence="1">
    <location>
        <begin position="43"/>
        <end position="62"/>
    </location>
</feature>
<reference evidence="3" key="1">
    <citation type="submission" date="2017-02" db="EMBL/GenBank/DDBJ databases">
        <authorList>
            <person name="Varghese N."/>
            <person name="Submissions S."/>
        </authorList>
    </citation>
    <scope>NUCLEOTIDE SEQUENCE [LARGE SCALE GENOMIC DNA]</scope>
    <source>
        <strain evidence="3">DSM 23405</strain>
    </source>
</reference>
<evidence type="ECO:0000313" key="3">
    <source>
        <dbReference type="Proteomes" id="UP000190230"/>
    </source>
</evidence>
<organism evidence="2 3">
    <name type="scientific">Salegentibacter holothuriorum</name>
    <dbReference type="NCBI Taxonomy" id="241145"/>
    <lineage>
        <taxon>Bacteria</taxon>
        <taxon>Pseudomonadati</taxon>
        <taxon>Bacteroidota</taxon>
        <taxon>Flavobacteriia</taxon>
        <taxon>Flavobacteriales</taxon>
        <taxon>Flavobacteriaceae</taxon>
        <taxon>Salegentibacter</taxon>
    </lineage>
</organism>
<evidence type="ECO:0000256" key="1">
    <source>
        <dbReference type="SAM" id="Phobius"/>
    </source>
</evidence>
<proteinExistence type="predicted"/>
<dbReference type="Proteomes" id="UP000190230">
    <property type="component" value="Unassembled WGS sequence"/>
</dbReference>
<protein>
    <submittedName>
        <fullName evidence="2">Uncharacterized protein</fullName>
    </submittedName>
</protein>
<feature type="transmembrane region" description="Helical" evidence="1">
    <location>
        <begin position="74"/>
        <end position="92"/>
    </location>
</feature>
<accession>A0A1T5BKY5</accession>
<sequence>MEVETNKHLLPSYFKIISFVIAGLALISAVISFNEQLNLAPNIFLPLGKYLFLLALVFFSFSKEKNEKKHFNQLRLKCLIPAIIFANIFFLFETFMEEELFKSVEHREFMSAFEVLLIFHVYYLVSFYYYKNK</sequence>
<keyword evidence="3" id="KW-1185">Reference proteome</keyword>
<feature type="transmembrane region" description="Helical" evidence="1">
    <location>
        <begin position="112"/>
        <end position="130"/>
    </location>
</feature>
<keyword evidence="1" id="KW-0472">Membrane</keyword>
<evidence type="ECO:0000313" key="2">
    <source>
        <dbReference type="EMBL" id="SKB47699.1"/>
    </source>
</evidence>